<dbReference type="Gene3D" id="3.40.50.12710">
    <property type="match status" value="1"/>
</dbReference>
<feature type="compositionally biased region" description="Gly residues" evidence="8">
    <location>
        <begin position="822"/>
        <end position="843"/>
    </location>
</feature>
<feature type="region of interest" description="Disordered" evidence="8">
    <location>
        <begin position="649"/>
        <end position="704"/>
    </location>
</feature>
<feature type="compositionally biased region" description="Low complexity" evidence="8">
    <location>
        <begin position="65"/>
        <end position="85"/>
    </location>
</feature>
<feature type="region of interest" description="Disordered" evidence="8">
    <location>
        <begin position="354"/>
        <end position="398"/>
    </location>
</feature>
<dbReference type="AlphaFoldDB" id="A0A2K3D0M3"/>
<evidence type="ECO:0000256" key="7">
    <source>
        <dbReference type="ARBA" id="ARBA00048612"/>
    </source>
</evidence>
<dbReference type="GeneID" id="5719381"/>
<feature type="compositionally biased region" description="Low complexity" evidence="8">
    <location>
        <begin position="92"/>
        <end position="110"/>
    </location>
</feature>
<feature type="region of interest" description="Disordered" evidence="8">
    <location>
        <begin position="439"/>
        <end position="476"/>
    </location>
</feature>
<evidence type="ECO:0000256" key="2">
    <source>
        <dbReference type="ARBA" id="ARBA00005891"/>
    </source>
</evidence>
<reference evidence="9 10" key="1">
    <citation type="journal article" date="2007" name="Science">
        <title>The Chlamydomonas genome reveals the evolution of key animal and plant functions.</title>
        <authorList>
            <person name="Merchant S.S."/>
            <person name="Prochnik S.E."/>
            <person name="Vallon O."/>
            <person name="Harris E.H."/>
            <person name="Karpowicz S.J."/>
            <person name="Witman G.B."/>
            <person name="Terry A."/>
            <person name="Salamov A."/>
            <person name="Fritz-Laylin L.K."/>
            <person name="Marechal-Drouard L."/>
            <person name="Marshall W.F."/>
            <person name="Qu L.H."/>
            <person name="Nelson D.R."/>
            <person name="Sanderfoot A.A."/>
            <person name="Spalding M.H."/>
            <person name="Kapitonov V.V."/>
            <person name="Ren Q."/>
            <person name="Ferris P."/>
            <person name="Lindquist E."/>
            <person name="Shapiro H."/>
            <person name="Lucas S.M."/>
            <person name="Grimwood J."/>
            <person name="Schmutz J."/>
            <person name="Cardol P."/>
            <person name="Cerutti H."/>
            <person name="Chanfreau G."/>
            <person name="Chen C.L."/>
            <person name="Cognat V."/>
            <person name="Croft M.T."/>
            <person name="Dent R."/>
            <person name="Dutcher S."/>
            <person name="Fernandez E."/>
            <person name="Fukuzawa H."/>
            <person name="Gonzalez-Ballester D."/>
            <person name="Gonzalez-Halphen D."/>
            <person name="Hallmann A."/>
            <person name="Hanikenne M."/>
            <person name="Hippler M."/>
            <person name="Inwood W."/>
            <person name="Jabbari K."/>
            <person name="Kalanon M."/>
            <person name="Kuras R."/>
            <person name="Lefebvre P.A."/>
            <person name="Lemaire S.D."/>
            <person name="Lobanov A.V."/>
            <person name="Lohr M."/>
            <person name="Manuell A."/>
            <person name="Meier I."/>
            <person name="Mets L."/>
            <person name="Mittag M."/>
            <person name="Mittelmeier T."/>
            <person name="Moroney J.V."/>
            <person name="Moseley J."/>
            <person name="Napoli C."/>
            <person name="Nedelcu A.M."/>
            <person name="Niyogi K."/>
            <person name="Novoselov S.V."/>
            <person name="Paulsen I.T."/>
            <person name="Pazour G."/>
            <person name="Purton S."/>
            <person name="Ral J.P."/>
            <person name="Riano-Pachon D.M."/>
            <person name="Riekhof W."/>
            <person name="Rymarquis L."/>
            <person name="Schroda M."/>
            <person name="Stern D."/>
            <person name="Umen J."/>
            <person name="Willows R."/>
            <person name="Wilson N."/>
            <person name="Zimmer S.L."/>
            <person name="Allmer J."/>
            <person name="Balk J."/>
            <person name="Bisova K."/>
            <person name="Chen C.J."/>
            <person name="Elias M."/>
            <person name="Gendler K."/>
            <person name="Hauser C."/>
            <person name="Lamb M.R."/>
            <person name="Ledford H."/>
            <person name="Long J.C."/>
            <person name="Minagawa J."/>
            <person name="Page M.D."/>
            <person name="Pan J."/>
            <person name="Pootakham W."/>
            <person name="Roje S."/>
            <person name="Rose A."/>
            <person name="Stahlberg E."/>
            <person name="Terauchi A.M."/>
            <person name="Yang P."/>
            <person name="Ball S."/>
            <person name="Bowler C."/>
            <person name="Dieckmann C.L."/>
            <person name="Gladyshev V.N."/>
            <person name="Green P."/>
            <person name="Jorgensen R."/>
            <person name="Mayfield S."/>
            <person name="Mueller-Roeber B."/>
            <person name="Rajamani S."/>
            <person name="Sayre R.T."/>
            <person name="Brokstein P."/>
            <person name="Dubchak I."/>
            <person name="Goodstein D."/>
            <person name="Hornick L."/>
            <person name="Huang Y.W."/>
            <person name="Jhaveri J."/>
            <person name="Luo Y."/>
            <person name="Martinez D."/>
            <person name="Ngau W.C."/>
            <person name="Otillar B."/>
            <person name="Poliakov A."/>
            <person name="Porter A."/>
            <person name="Szajkowski L."/>
            <person name="Werner G."/>
            <person name="Zhou K."/>
            <person name="Grigoriev I.V."/>
            <person name="Rokhsar D.S."/>
            <person name="Grossman A.R."/>
        </authorList>
    </citation>
    <scope>NUCLEOTIDE SEQUENCE [LARGE SCALE GENOMIC DNA]</scope>
    <source>
        <strain evidence="10">CC-503</strain>
    </source>
</reference>
<dbReference type="RefSeq" id="XP_042917614.1">
    <property type="nucleotide sequence ID" value="XM_043069639.1"/>
</dbReference>
<evidence type="ECO:0000256" key="5">
    <source>
        <dbReference type="ARBA" id="ARBA00022679"/>
    </source>
</evidence>
<dbReference type="PANTHER" id="PTHR12049:SF5">
    <property type="entry name" value="PROTEIN ARGININE METHYLTRANSFERASE NDUFAF7 HOMOLOG, MITOCHONDRIAL"/>
    <property type="match status" value="1"/>
</dbReference>
<gene>
    <name evidence="9" type="ORF">CHLRE_13g584700v5</name>
</gene>
<feature type="compositionally biased region" description="Low complexity" evidence="8">
    <location>
        <begin position="796"/>
        <end position="809"/>
    </location>
</feature>
<name>A0A2K3D0M3_CHLRE</name>
<feature type="compositionally biased region" description="Basic and acidic residues" evidence="8">
    <location>
        <begin position="52"/>
        <end position="64"/>
    </location>
</feature>
<accession>A0A2K3D0M3</accession>
<evidence type="ECO:0000313" key="9">
    <source>
        <dbReference type="EMBL" id="PNW74083.1"/>
    </source>
</evidence>
<dbReference type="PANTHER" id="PTHR12049">
    <property type="entry name" value="PROTEIN ARGININE METHYLTRANSFERASE NDUFAF7, MITOCHONDRIAL"/>
    <property type="match status" value="1"/>
</dbReference>
<dbReference type="ExpressionAtlas" id="A0A2K3D0M3">
    <property type="expression patterns" value="baseline"/>
</dbReference>
<dbReference type="Gramene" id="PNW74083">
    <property type="protein sequence ID" value="PNW74083"/>
    <property type="gene ID" value="CHLRE_13g584700v5"/>
</dbReference>
<keyword evidence="5" id="KW-0808">Transferase</keyword>
<feature type="compositionally biased region" description="Low complexity" evidence="8">
    <location>
        <begin position="134"/>
        <end position="143"/>
    </location>
</feature>
<dbReference type="GO" id="GO:0035243">
    <property type="term" value="F:protein-arginine omega-N symmetric methyltransferase activity"/>
    <property type="evidence" value="ECO:0000318"/>
    <property type="project" value="GO_Central"/>
</dbReference>
<dbReference type="STRING" id="3055.A0A2K3D0M3"/>
<dbReference type="EMBL" id="CM008974">
    <property type="protein sequence ID" value="PNW74083.1"/>
    <property type="molecule type" value="Genomic_DNA"/>
</dbReference>
<sequence>MRRLLVQHFLSRAGCQNSASLVQGFSSELSFVSSVNSLLSTCGFSSASPATQRKEPSDDVRDRVASGAQATTSSAQAATARTAGAPNPSDLGASPPSTAAKAAPAAAGTAHHSDAPQATGASGRPASDADIPLTGTDASEASGTSGGGGGGAASAVDEAERHAAVLRQLRQPPPAQLLQVVPTPEGATRERLLVRDFIQNSLYHPTLGYFNAPTPPVGSGGGINYWKIYCKDEFDVIIHNKYKELETSFLTPAEMFSPWYGACIARHMVEHRRHHLGMEGQPLHIVEVGGGNGTLARDVLDWLRDHRPSDYRQTSYTCLEISTSLAARQYDKVVVQGGHGGRFHLRRGSGLDPATWAGIGGGPAGSSSSSSNSSGSSNSSTSSSNGSGSGSGGSWMQPLPAPRWEHTFVLMMEVLDNLPHDRVFRRRASEPWLQTVIRPSASSSASSQPSSSQPSSSSSSSSQPSMESGPWREAAEPLSDPLLARTLAAVYRPPSREQQLDERFNRVLDFILARDAQPASRDEVLWLPTAAAAFMELLHAVRPNHSLIAADFDKLPDVRLAGRNAPLVAEKVGGRNIDHDSLFVPWGTADIFFPTDFDALASLYKAAAEHVWGPGGVATNAWAAQQAAAAAAAAAASAAAASAGSAAAVGSGAGSARAPPPGTAPTAAAAAGQPGATGTGSGLAGTPSGTSEPQEEELSNLGEVNAEHFRQGAVIKRYREMFNTATICAFNPMVDDFVNARFFFGDSKGRLPPGTPRPTPQPSKPRLPTGQPAPGTLGIKSHIPAAPASRVRGRSQQQQQQAQVQQQKQSSEPVLGGKRRGGGGGGGVGGSGGVGGGSVGGKR</sequence>
<keyword evidence="10" id="KW-1185">Reference proteome</keyword>
<dbReference type="InterPro" id="IPR003788">
    <property type="entry name" value="NDUFAF7"/>
</dbReference>
<protein>
    <recommendedName>
        <fullName evidence="3">type II protein arginine methyltransferase</fullName>
        <ecNumber evidence="3">2.1.1.320</ecNumber>
    </recommendedName>
</protein>
<dbReference type="PaxDb" id="3055-EDP09097"/>
<organism evidence="9 10">
    <name type="scientific">Chlamydomonas reinhardtii</name>
    <name type="common">Chlamydomonas smithii</name>
    <dbReference type="NCBI Taxonomy" id="3055"/>
    <lineage>
        <taxon>Eukaryota</taxon>
        <taxon>Viridiplantae</taxon>
        <taxon>Chlorophyta</taxon>
        <taxon>core chlorophytes</taxon>
        <taxon>Chlorophyceae</taxon>
        <taxon>CS clade</taxon>
        <taxon>Chlamydomonadales</taxon>
        <taxon>Chlamydomonadaceae</taxon>
        <taxon>Chlamydomonas</taxon>
    </lineage>
</organism>
<dbReference type="InterPro" id="IPR029063">
    <property type="entry name" value="SAM-dependent_MTases_sf"/>
</dbReference>
<keyword evidence="4" id="KW-0489">Methyltransferase</keyword>
<evidence type="ECO:0000256" key="8">
    <source>
        <dbReference type="SAM" id="MobiDB-lite"/>
    </source>
</evidence>
<keyword evidence="6" id="KW-0496">Mitochondrion</keyword>
<dbReference type="Pfam" id="PF02636">
    <property type="entry name" value="Methyltransf_28"/>
    <property type="match status" value="1"/>
</dbReference>
<evidence type="ECO:0000256" key="4">
    <source>
        <dbReference type="ARBA" id="ARBA00022603"/>
    </source>
</evidence>
<feature type="compositionally biased region" description="Low complexity" evidence="8">
    <location>
        <begin position="365"/>
        <end position="386"/>
    </location>
</feature>
<dbReference type="GO" id="GO:0005739">
    <property type="term" value="C:mitochondrion"/>
    <property type="evidence" value="ECO:0007669"/>
    <property type="project" value="UniProtKB-SubCell"/>
</dbReference>
<comment type="subcellular location">
    <subcellularLocation>
        <location evidence="1">Mitochondrion</location>
    </subcellularLocation>
</comment>
<evidence type="ECO:0000313" key="10">
    <source>
        <dbReference type="Proteomes" id="UP000006906"/>
    </source>
</evidence>
<dbReference type="InParanoid" id="A0A2K3D0M3"/>
<dbReference type="Proteomes" id="UP000006906">
    <property type="component" value="Chromosome 13"/>
</dbReference>
<dbReference type="GO" id="GO:0032259">
    <property type="term" value="P:methylation"/>
    <property type="evidence" value="ECO:0007669"/>
    <property type="project" value="UniProtKB-KW"/>
</dbReference>
<dbReference type="KEGG" id="cre:CHLRE_13g584700v5"/>
<evidence type="ECO:0000256" key="1">
    <source>
        <dbReference type="ARBA" id="ARBA00004173"/>
    </source>
</evidence>
<comment type="similarity">
    <text evidence="2">Belongs to the NDUFAF7 family.</text>
</comment>
<feature type="compositionally biased region" description="Pro residues" evidence="8">
    <location>
        <begin position="753"/>
        <end position="765"/>
    </location>
</feature>
<feature type="compositionally biased region" description="Low complexity" evidence="8">
    <location>
        <begin position="664"/>
        <end position="674"/>
    </location>
</feature>
<evidence type="ECO:0000256" key="3">
    <source>
        <dbReference type="ARBA" id="ARBA00011935"/>
    </source>
</evidence>
<feature type="region of interest" description="Disordered" evidence="8">
    <location>
        <begin position="746"/>
        <end position="843"/>
    </location>
</feature>
<dbReference type="InterPro" id="IPR038375">
    <property type="entry name" value="NDUFAF7_sf"/>
</dbReference>
<comment type="catalytic activity">
    <reaction evidence="7">
        <text>L-arginyl-[protein] + 2 S-adenosyl-L-methionine = N(omega),N(omega)'-dimethyl-L-arginyl-[protein] + 2 S-adenosyl-L-homocysteine + 2 H(+)</text>
        <dbReference type="Rhea" id="RHEA:48108"/>
        <dbReference type="Rhea" id="RHEA-COMP:10532"/>
        <dbReference type="Rhea" id="RHEA-COMP:11992"/>
        <dbReference type="ChEBI" id="CHEBI:15378"/>
        <dbReference type="ChEBI" id="CHEBI:29965"/>
        <dbReference type="ChEBI" id="CHEBI:57856"/>
        <dbReference type="ChEBI" id="CHEBI:59789"/>
        <dbReference type="ChEBI" id="CHEBI:88221"/>
        <dbReference type="EC" id="2.1.1.320"/>
    </reaction>
</comment>
<dbReference type="SUPFAM" id="SSF53335">
    <property type="entry name" value="S-adenosyl-L-methionine-dependent methyltransferases"/>
    <property type="match status" value="1"/>
</dbReference>
<proteinExistence type="inferred from homology"/>
<dbReference type="EC" id="2.1.1.320" evidence="3"/>
<feature type="region of interest" description="Disordered" evidence="8">
    <location>
        <begin position="45"/>
        <end position="157"/>
    </location>
</feature>
<dbReference type="OrthoDB" id="17415at2759"/>
<feature type="compositionally biased region" description="Low complexity" evidence="8">
    <location>
        <begin position="439"/>
        <end position="465"/>
    </location>
</feature>
<evidence type="ECO:0000256" key="6">
    <source>
        <dbReference type="ARBA" id="ARBA00023128"/>
    </source>
</evidence>